<evidence type="ECO:0000256" key="10">
    <source>
        <dbReference type="SAM" id="MobiDB-lite"/>
    </source>
</evidence>
<dbReference type="PANTHER" id="PTHR43394">
    <property type="entry name" value="ATP-DEPENDENT PERMEASE MDL1, MITOCHONDRIAL"/>
    <property type="match status" value="1"/>
</dbReference>
<feature type="transmembrane region" description="Helical" evidence="11">
    <location>
        <begin position="912"/>
        <end position="932"/>
    </location>
</feature>
<dbReference type="PROSITE" id="PS00211">
    <property type="entry name" value="ABC_TRANSPORTER_1"/>
    <property type="match status" value="2"/>
</dbReference>
<evidence type="ECO:0000256" key="1">
    <source>
        <dbReference type="ARBA" id="ARBA00004141"/>
    </source>
</evidence>
<sequence>MPDPSPAEESTGTADAVVATTPADTEKEEEPKPIQRFTQYLRLLVYAQPTKFDIFLLVTGFVCAIASGIPFPLLGIIFGQLIDDLNSATCASDSSGAQDAGYQSDVDGKILYVVYLAVAQFGFMYIHLSCWSLGGARLAQRLREQYLRSLLRQEPSFFDRLPGGEVSSRLNGDVQSIRNGTSEKVGICISSASFFVTAYVVAFVKHATLAGILVSLVPAYMLMSWVGNLFIERYSGRMSDHIAAASAVASEGLSNVLVVHAFSANARLEARFAADLLASQREGVKKAVTSGVQAGLMYFIAYAANALAFWEGSRIIASAVGASLDSSGATVGSIFTVIFILVDATLVLSQVAPYLQTFGAASAAFAKLRRDMDHVSRIDGTSAAGAPVPLASLAGAVELDAVSFAYPSRPDATVLRAVSLTLPAGRHTAIVGLSGSGKSTIAGLVSRLYDPGAGRVLLDGRDLRDLNARQLRAHVSLVQQEATLLDRSILENVAHGLVNSPDPAHEPLRAALLGPGLARVAELIREHGEDPLAAGERVGAETGEPLGEVIPLVLRAAEQADAAAFIGNLKGGLGTRVGPGGRMLSGGQKQRVALARALVKNPKILILDEATASLDSRSEQAILGAIEKVSEGRTMISIAHRLSTIKKADNIVVLRDGVVLEQGSHAELLAKEGAYADLVRLQNSSGDEKGKDVSAAASVSESSDGTSIEKAPISETQTPVGEFKEEKNEASAEEAAVETTEKPPKSSADRSLGNIIAETCRMTRPHLLIVLLALLGATIVGGAFSAEAVIFGNTVESLNPCNSEESIRWHGRFFGLMFFILAIIEFFANLISWSGFGYVAEKIMYRVRVLSFRALFEQDLQWHQSEGRTPASLLSVITNDGNLLGGLSGSIIGTMFSIVVNLIAAVVLTHVVAWRIAVVCLAIVPLLLGVGIQQLRVLAQFEEKHENAYAESVGIGVEAANSIKAVASLSLEHETLEVYRRSLKGPREETTLVSLHASLWLAGAYFIGNLGYALAYWWGSKNIIGGRYSQAQFLIVVFSLLVSAQLWSQMFALAPEVSSARAAIARILNVIELNPDETLSGSGKIAPPPLGGASSEKDEDVEASAASSPVAAEHGGGIGIQFRDVEFAYPARPNAKVLHGLSLEVRAGQFAAFVGPSGAGKSTIISLVERMYVAAAGSVVVGGRDVAKASDASFRDDMALVPQESVLFDGSVRFNLELGARPGHAATDAELEEACRLANIHDVVAALPQGYDTVVGPNGGRLSGGQKQRLAIARALVRRPRLLILDESTSALDAESEKLLQDGLTKAVAQRGITVLAIAHRLHTIRKADVIFLIEQGRCVDRGSHDELFERSDSYRTNVMHQTSTA</sequence>
<protein>
    <submittedName>
        <fullName evidence="14">Uncharacterized protein</fullName>
    </submittedName>
</protein>
<dbReference type="CDD" id="cd18577">
    <property type="entry name" value="ABC_6TM_Pgp_ABCB1_D1_like"/>
    <property type="match status" value="1"/>
</dbReference>
<dbReference type="Gene3D" id="1.20.1560.10">
    <property type="entry name" value="ABC transporter type 1, transmembrane domain"/>
    <property type="match status" value="1"/>
</dbReference>
<evidence type="ECO:0000259" key="13">
    <source>
        <dbReference type="PROSITE" id="PS50929"/>
    </source>
</evidence>
<keyword evidence="7" id="KW-0067">ATP-binding</keyword>
<feature type="region of interest" description="Disordered" evidence="10">
    <location>
        <begin position="684"/>
        <end position="749"/>
    </location>
</feature>
<evidence type="ECO:0000256" key="4">
    <source>
        <dbReference type="ARBA" id="ARBA00022692"/>
    </source>
</evidence>
<dbReference type="SUPFAM" id="SSF90123">
    <property type="entry name" value="ABC transporter transmembrane region"/>
    <property type="match status" value="2"/>
</dbReference>
<keyword evidence="6" id="KW-0547">Nucleotide-binding</keyword>
<dbReference type="CDD" id="cd18578">
    <property type="entry name" value="ABC_6TM_Pgp_ABCB1_D2_like"/>
    <property type="match status" value="1"/>
</dbReference>
<dbReference type="InterPro" id="IPR003439">
    <property type="entry name" value="ABC_transporter-like_ATP-bd"/>
</dbReference>
<feature type="region of interest" description="Disordered" evidence="10">
    <location>
        <begin position="1080"/>
        <end position="1112"/>
    </location>
</feature>
<feature type="compositionally biased region" description="Low complexity" evidence="10">
    <location>
        <begin position="693"/>
        <end position="703"/>
    </location>
</feature>
<reference evidence="14 15" key="1">
    <citation type="journal article" date="2023" name="Plant Dis.">
        <title>First Report of Diplodia intermedia Causing Canker and Dieback Diseases on Apple Trees in Canada.</title>
        <authorList>
            <person name="Ellouze W."/>
            <person name="Ilyukhin E."/>
            <person name="Sulman M."/>
            <person name="Ali S."/>
        </authorList>
    </citation>
    <scope>NUCLEOTIDE SEQUENCE [LARGE SCALE GENOMIC DNA]</scope>
    <source>
        <strain evidence="14 15">M45-28</strain>
    </source>
</reference>
<feature type="transmembrane region" description="Helical" evidence="11">
    <location>
        <begin position="185"/>
        <end position="204"/>
    </location>
</feature>
<keyword evidence="9 11" id="KW-0472">Membrane</keyword>
<dbReference type="EMBL" id="JAKEKT020000127">
    <property type="protein sequence ID" value="KAL1634670.1"/>
    <property type="molecule type" value="Genomic_DNA"/>
</dbReference>
<evidence type="ECO:0000256" key="5">
    <source>
        <dbReference type="ARBA" id="ARBA00022737"/>
    </source>
</evidence>
<name>A0ABR3T537_9PEZI</name>
<feature type="transmembrane region" description="Helical" evidence="11">
    <location>
        <begin position="330"/>
        <end position="348"/>
    </location>
</feature>
<dbReference type="Pfam" id="PF00664">
    <property type="entry name" value="ABC_membrane"/>
    <property type="match status" value="2"/>
</dbReference>
<feature type="transmembrane region" description="Helical" evidence="11">
    <location>
        <begin position="767"/>
        <end position="793"/>
    </location>
</feature>
<dbReference type="Pfam" id="PF00005">
    <property type="entry name" value="ABC_tran"/>
    <property type="match status" value="2"/>
</dbReference>
<dbReference type="PROSITE" id="PS50893">
    <property type="entry name" value="ABC_TRANSPORTER_2"/>
    <property type="match status" value="2"/>
</dbReference>
<feature type="compositionally biased region" description="Low complexity" evidence="10">
    <location>
        <begin position="13"/>
        <end position="23"/>
    </location>
</feature>
<keyword evidence="8 11" id="KW-1133">Transmembrane helix</keyword>
<dbReference type="PANTHER" id="PTHR43394:SF11">
    <property type="entry name" value="ATP-BINDING CASSETTE TRANSPORTER"/>
    <property type="match status" value="1"/>
</dbReference>
<feature type="compositionally biased region" description="Low complexity" evidence="10">
    <location>
        <begin position="1103"/>
        <end position="1112"/>
    </location>
</feature>
<dbReference type="InterPro" id="IPR003593">
    <property type="entry name" value="AAA+_ATPase"/>
</dbReference>
<dbReference type="Proteomes" id="UP001521184">
    <property type="component" value="Unassembled WGS sequence"/>
</dbReference>
<evidence type="ECO:0000256" key="9">
    <source>
        <dbReference type="ARBA" id="ARBA00023136"/>
    </source>
</evidence>
<feature type="transmembrane region" description="Helical" evidence="11">
    <location>
        <begin position="210"/>
        <end position="231"/>
    </location>
</feature>
<organism evidence="14 15">
    <name type="scientific">Diplodia intermedia</name>
    <dbReference type="NCBI Taxonomy" id="856260"/>
    <lineage>
        <taxon>Eukaryota</taxon>
        <taxon>Fungi</taxon>
        <taxon>Dikarya</taxon>
        <taxon>Ascomycota</taxon>
        <taxon>Pezizomycotina</taxon>
        <taxon>Dothideomycetes</taxon>
        <taxon>Dothideomycetes incertae sedis</taxon>
        <taxon>Botryosphaeriales</taxon>
        <taxon>Botryosphaeriaceae</taxon>
        <taxon>Diplodia</taxon>
    </lineage>
</organism>
<feature type="transmembrane region" description="Helical" evidence="11">
    <location>
        <begin position="110"/>
        <end position="133"/>
    </location>
</feature>
<evidence type="ECO:0000256" key="7">
    <source>
        <dbReference type="ARBA" id="ARBA00022840"/>
    </source>
</evidence>
<evidence type="ECO:0000256" key="8">
    <source>
        <dbReference type="ARBA" id="ARBA00022989"/>
    </source>
</evidence>
<feature type="transmembrane region" description="Helical" evidence="11">
    <location>
        <begin position="54"/>
        <end position="78"/>
    </location>
</feature>
<feature type="transmembrane region" description="Helical" evidence="11">
    <location>
        <begin position="997"/>
        <end position="1019"/>
    </location>
</feature>
<dbReference type="InterPro" id="IPR027417">
    <property type="entry name" value="P-loop_NTPase"/>
</dbReference>
<feature type="transmembrane region" description="Helical" evidence="11">
    <location>
        <begin position="883"/>
        <end position="906"/>
    </location>
</feature>
<keyword evidence="5" id="KW-0677">Repeat</keyword>
<keyword evidence="3" id="KW-0813">Transport</keyword>
<comment type="similarity">
    <text evidence="2">Belongs to the ABC transporter superfamily. ABCB family. Multidrug resistance exporter (TC 3.A.1.201) subfamily.</text>
</comment>
<dbReference type="InterPro" id="IPR039421">
    <property type="entry name" value="Type_1_exporter"/>
</dbReference>
<feature type="domain" description="ABC transporter" evidence="12">
    <location>
        <begin position="397"/>
        <end position="681"/>
    </location>
</feature>
<feature type="region of interest" description="Disordered" evidence="10">
    <location>
        <begin position="1"/>
        <end position="32"/>
    </location>
</feature>
<evidence type="ECO:0000256" key="3">
    <source>
        <dbReference type="ARBA" id="ARBA00022448"/>
    </source>
</evidence>
<dbReference type="SMART" id="SM00382">
    <property type="entry name" value="AAA"/>
    <property type="match status" value="2"/>
</dbReference>
<dbReference type="SUPFAM" id="SSF52540">
    <property type="entry name" value="P-loop containing nucleoside triphosphate hydrolases"/>
    <property type="match status" value="2"/>
</dbReference>
<evidence type="ECO:0000313" key="15">
    <source>
        <dbReference type="Proteomes" id="UP001521184"/>
    </source>
</evidence>
<evidence type="ECO:0000313" key="14">
    <source>
        <dbReference type="EMBL" id="KAL1634670.1"/>
    </source>
</evidence>
<dbReference type="InterPro" id="IPR011527">
    <property type="entry name" value="ABC1_TM_dom"/>
</dbReference>
<feature type="compositionally biased region" description="Basic and acidic residues" evidence="10">
    <location>
        <begin position="739"/>
        <end position="748"/>
    </location>
</feature>
<proteinExistence type="inferred from homology"/>
<dbReference type="InterPro" id="IPR017871">
    <property type="entry name" value="ABC_transporter-like_CS"/>
</dbReference>
<accession>A0ABR3T537</accession>
<feature type="domain" description="ABC transmembrane type-1" evidence="13">
    <location>
        <begin position="771"/>
        <end position="1059"/>
    </location>
</feature>
<comment type="caution">
    <text evidence="14">The sequence shown here is derived from an EMBL/GenBank/DDBJ whole genome shotgun (WGS) entry which is preliminary data.</text>
</comment>
<gene>
    <name evidence="14" type="ORF">SLS58_010569</name>
</gene>
<feature type="transmembrane region" description="Helical" evidence="11">
    <location>
        <begin position="813"/>
        <end position="840"/>
    </location>
</feature>
<keyword evidence="15" id="KW-1185">Reference proteome</keyword>
<comment type="subcellular location">
    <subcellularLocation>
        <location evidence="1">Membrane</location>
        <topology evidence="1">Multi-pass membrane protein</topology>
    </subcellularLocation>
</comment>
<dbReference type="Gene3D" id="3.40.50.300">
    <property type="entry name" value="P-loop containing nucleotide triphosphate hydrolases"/>
    <property type="match status" value="2"/>
</dbReference>
<keyword evidence="4 11" id="KW-0812">Transmembrane</keyword>
<feature type="transmembrane region" description="Helical" evidence="11">
    <location>
        <begin position="287"/>
        <end position="310"/>
    </location>
</feature>
<evidence type="ECO:0000259" key="12">
    <source>
        <dbReference type="PROSITE" id="PS50893"/>
    </source>
</evidence>
<dbReference type="InterPro" id="IPR036640">
    <property type="entry name" value="ABC1_TM_sf"/>
</dbReference>
<feature type="domain" description="ABC transporter" evidence="12">
    <location>
        <begin position="1120"/>
        <end position="1361"/>
    </location>
</feature>
<evidence type="ECO:0000256" key="6">
    <source>
        <dbReference type="ARBA" id="ARBA00022741"/>
    </source>
</evidence>
<feature type="domain" description="ABC transmembrane type-1" evidence="13">
    <location>
        <begin position="58"/>
        <end position="360"/>
    </location>
</feature>
<evidence type="ECO:0000256" key="11">
    <source>
        <dbReference type="SAM" id="Phobius"/>
    </source>
</evidence>
<dbReference type="PROSITE" id="PS50929">
    <property type="entry name" value="ABC_TM1F"/>
    <property type="match status" value="2"/>
</dbReference>
<evidence type="ECO:0000256" key="2">
    <source>
        <dbReference type="ARBA" id="ARBA00007577"/>
    </source>
</evidence>